<evidence type="ECO:0000313" key="3">
    <source>
        <dbReference type="Proteomes" id="UP000241462"/>
    </source>
</evidence>
<organism evidence="2 3">
    <name type="scientific">Coniella lustricola</name>
    <dbReference type="NCBI Taxonomy" id="2025994"/>
    <lineage>
        <taxon>Eukaryota</taxon>
        <taxon>Fungi</taxon>
        <taxon>Dikarya</taxon>
        <taxon>Ascomycota</taxon>
        <taxon>Pezizomycotina</taxon>
        <taxon>Sordariomycetes</taxon>
        <taxon>Sordariomycetidae</taxon>
        <taxon>Diaporthales</taxon>
        <taxon>Schizoparmaceae</taxon>
        <taxon>Coniella</taxon>
    </lineage>
</organism>
<sequence length="193" mass="22035">DREAAAKVEQHLKRAKPKVKQHERILRALIHPKAHADKRTDFPLDNAALDSIFSAADEIFFNGKLSRRVHWDWTSEGKHASSSSSRRGEGGVSRIIGYTALRKAMQKDGYETLIVLSSPILKDTSYNRRLLISTFLHELIHSYLFICNGFEARHCGGHTPGFKRIAELIDEWEGHGTLRLCDIEADLDRFREE</sequence>
<dbReference type="Proteomes" id="UP000241462">
    <property type="component" value="Unassembled WGS sequence"/>
</dbReference>
<evidence type="ECO:0000313" key="2">
    <source>
        <dbReference type="EMBL" id="PSR87437.1"/>
    </source>
</evidence>
<feature type="non-terminal residue" evidence="2">
    <location>
        <position position="1"/>
    </location>
</feature>
<dbReference type="InParanoid" id="A0A2T3A9Y6"/>
<proteinExistence type="predicted"/>
<accession>A0A2T3A9Y6</accession>
<dbReference type="AlphaFoldDB" id="A0A2T3A9Y6"/>
<feature type="domain" description="SprT-like" evidence="1">
    <location>
        <begin position="50"/>
        <end position="173"/>
    </location>
</feature>
<feature type="non-terminal residue" evidence="2">
    <location>
        <position position="193"/>
    </location>
</feature>
<dbReference type="InterPro" id="IPR006640">
    <property type="entry name" value="SprT-like_domain"/>
</dbReference>
<protein>
    <recommendedName>
        <fullName evidence="1">SprT-like domain-containing protein</fullName>
    </recommendedName>
</protein>
<reference evidence="2 3" key="1">
    <citation type="journal article" date="2018" name="Mycol. Prog.">
        <title>Coniella lustricola, a new species from submerged detritus.</title>
        <authorList>
            <person name="Raudabaugh D.B."/>
            <person name="Iturriaga T."/>
            <person name="Carver A."/>
            <person name="Mondo S."/>
            <person name="Pangilinan J."/>
            <person name="Lipzen A."/>
            <person name="He G."/>
            <person name="Amirebrahimi M."/>
            <person name="Grigoriev I.V."/>
            <person name="Miller A.N."/>
        </authorList>
    </citation>
    <scope>NUCLEOTIDE SEQUENCE [LARGE SCALE GENOMIC DNA]</scope>
    <source>
        <strain evidence="2 3">B22-T-1</strain>
    </source>
</reference>
<evidence type="ECO:0000259" key="1">
    <source>
        <dbReference type="Pfam" id="PF10263"/>
    </source>
</evidence>
<dbReference type="STRING" id="2025994.A0A2T3A9Y6"/>
<dbReference type="EMBL" id="KZ678429">
    <property type="protein sequence ID" value="PSR87437.1"/>
    <property type="molecule type" value="Genomic_DNA"/>
</dbReference>
<gene>
    <name evidence="2" type="ORF">BD289DRAFT_338896</name>
</gene>
<keyword evidence="3" id="KW-1185">Reference proteome</keyword>
<dbReference type="GO" id="GO:0006950">
    <property type="term" value="P:response to stress"/>
    <property type="evidence" value="ECO:0007669"/>
    <property type="project" value="UniProtKB-ARBA"/>
</dbReference>
<dbReference type="OrthoDB" id="5236983at2759"/>
<dbReference type="Pfam" id="PF10263">
    <property type="entry name" value="SprT-like"/>
    <property type="match status" value="1"/>
</dbReference>
<name>A0A2T3A9Y6_9PEZI</name>